<evidence type="ECO:0000256" key="4">
    <source>
        <dbReference type="ARBA" id="ARBA00023125"/>
    </source>
</evidence>
<dbReference type="SUPFAM" id="SSF50249">
    <property type="entry name" value="Nucleic acid-binding proteins"/>
    <property type="match status" value="1"/>
</dbReference>
<evidence type="ECO:0000259" key="5">
    <source>
        <dbReference type="Pfam" id="PF02765"/>
    </source>
</evidence>
<sequence>MMKYNAGYTSIKQVSEFENRKVTLVGVVVEFSFPRKSRGTDYVTILKIVDDSQQCPELFVNVFTKQIDDLPHVRSHGDLILLTNVMVIL</sequence>
<keyword evidence="4" id="KW-0238">DNA-binding</keyword>
<dbReference type="InterPro" id="IPR028389">
    <property type="entry name" value="POT1"/>
</dbReference>
<keyword evidence="3" id="KW-0779">Telomere</keyword>
<dbReference type="EMBL" id="JAFEMO010000012">
    <property type="protein sequence ID" value="KAH7554617.1"/>
    <property type="molecule type" value="Genomic_DNA"/>
</dbReference>
<organism evidence="6 7">
    <name type="scientific">Xanthoceras sorbifolium</name>
    <dbReference type="NCBI Taxonomy" id="99658"/>
    <lineage>
        <taxon>Eukaryota</taxon>
        <taxon>Viridiplantae</taxon>
        <taxon>Streptophyta</taxon>
        <taxon>Embryophyta</taxon>
        <taxon>Tracheophyta</taxon>
        <taxon>Spermatophyta</taxon>
        <taxon>Magnoliopsida</taxon>
        <taxon>eudicotyledons</taxon>
        <taxon>Gunneridae</taxon>
        <taxon>Pentapetalae</taxon>
        <taxon>rosids</taxon>
        <taxon>malvids</taxon>
        <taxon>Sapindales</taxon>
        <taxon>Sapindaceae</taxon>
        <taxon>Xanthoceroideae</taxon>
        <taxon>Xanthoceras</taxon>
    </lineage>
</organism>
<dbReference type="InterPro" id="IPR012340">
    <property type="entry name" value="NA-bd_OB-fold"/>
</dbReference>
<comment type="subcellular location">
    <subcellularLocation>
        <location evidence="1">Chromosome</location>
        <location evidence="1">Telomere</location>
    </subcellularLocation>
</comment>
<gene>
    <name evidence="6" type="ORF">JRO89_XS12G0247800</name>
</gene>
<reference evidence="6 7" key="1">
    <citation type="submission" date="2021-02" db="EMBL/GenBank/DDBJ databases">
        <title>Plant Genome Project.</title>
        <authorList>
            <person name="Zhang R.-G."/>
        </authorList>
    </citation>
    <scope>NUCLEOTIDE SEQUENCE [LARGE SCALE GENOMIC DNA]</scope>
    <source>
        <tissue evidence="6">Leaves</tissue>
    </source>
</reference>
<evidence type="ECO:0000256" key="2">
    <source>
        <dbReference type="ARBA" id="ARBA00022454"/>
    </source>
</evidence>
<keyword evidence="2" id="KW-0158">Chromosome</keyword>
<evidence type="ECO:0000256" key="1">
    <source>
        <dbReference type="ARBA" id="ARBA00004574"/>
    </source>
</evidence>
<dbReference type="PANTHER" id="PTHR14513:SF4">
    <property type="entry name" value="PROTECTION OF TELOMERES PROTEIN 1"/>
    <property type="match status" value="1"/>
</dbReference>
<feature type="domain" description="Telomeric single stranded DNA binding POT1/Cdc13" evidence="5">
    <location>
        <begin position="8"/>
        <end position="86"/>
    </location>
</feature>
<evidence type="ECO:0000256" key="3">
    <source>
        <dbReference type="ARBA" id="ARBA00022895"/>
    </source>
</evidence>
<evidence type="ECO:0000313" key="7">
    <source>
        <dbReference type="Proteomes" id="UP000827721"/>
    </source>
</evidence>
<name>A0ABQ8HDP5_9ROSI</name>
<accession>A0ABQ8HDP5</accession>
<dbReference type="Gene3D" id="2.40.50.140">
    <property type="entry name" value="Nucleic acid-binding proteins"/>
    <property type="match status" value="1"/>
</dbReference>
<proteinExistence type="predicted"/>
<dbReference type="InterPro" id="IPR011564">
    <property type="entry name" value="Telomer_end-bd_POT1/Cdc13"/>
</dbReference>
<protein>
    <recommendedName>
        <fullName evidence="5">Telomeric single stranded DNA binding POT1/Cdc13 domain-containing protein</fullName>
    </recommendedName>
</protein>
<dbReference type="Pfam" id="PF02765">
    <property type="entry name" value="POT1"/>
    <property type="match status" value="1"/>
</dbReference>
<dbReference type="PANTHER" id="PTHR14513">
    <property type="entry name" value="PROTECTION OF TELOMERES 1"/>
    <property type="match status" value="1"/>
</dbReference>
<dbReference type="Proteomes" id="UP000827721">
    <property type="component" value="Unassembled WGS sequence"/>
</dbReference>
<keyword evidence="7" id="KW-1185">Reference proteome</keyword>
<comment type="caution">
    <text evidence="6">The sequence shown here is derived from an EMBL/GenBank/DDBJ whole genome shotgun (WGS) entry which is preliminary data.</text>
</comment>
<evidence type="ECO:0000313" key="6">
    <source>
        <dbReference type="EMBL" id="KAH7554617.1"/>
    </source>
</evidence>